<proteinExistence type="predicted"/>
<name>A0A3R7JX00_TRYRA</name>
<dbReference type="EMBL" id="MKGL01000487">
    <property type="protein sequence ID" value="RNE98167.1"/>
    <property type="molecule type" value="Genomic_DNA"/>
</dbReference>
<dbReference type="RefSeq" id="XP_029234494.1">
    <property type="nucleotide sequence ID" value="XM_029385684.1"/>
</dbReference>
<organism evidence="2 3">
    <name type="scientific">Trypanosoma rangeli</name>
    <dbReference type="NCBI Taxonomy" id="5698"/>
    <lineage>
        <taxon>Eukaryota</taxon>
        <taxon>Discoba</taxon>
        <taxon>Euglenozoa</taxon>
        <taxon>Kinetoplastea</taxon>
        <taxon>Metakinetoplastina</taxon>
        <taxon>Trypanosomatida</taxon>
        <taxon>Trypanosomatidae</taxon>
        <taxon>Trypanosoma</taxon>
        <taxon>Herpetosoma</taxon>
    </lineage>
</organism>
<evidence type="ECO:0000313" key="3">
    <source>
        <dbReference type="Proteomes" id="UP000283634"/>
    </source>
</evidence>
<accession>A0A3R7JX00</accession>
<dbReference type="GeneID" id="40332905"/>
<dbReference type="OrthoDB" id="10549006at2759"/>
<evidence type="ECO:0000256" key="1">
    <source>
        <dbReference type="SAM" id="SignalP"/>
    </source>
</evidence>
<reference evidence="2 3" key="1">
    <citation type="journal article" date="2018" name="BMC Genomics">
        <title>Genomic comparison of Trypanosoma conorhini and Trypanosoma rangeli to Trypanosoma cruzi strains of high and low virulence.</title>
        <authorList>
            <person name="Bradwell K.R."/>
            <person name="Koparde V.N."/>
            <person name="Matveyev A.V."/>
            <person name="Serrano M.G."/>
            <person name="Alves J.M."/>
            <person name="Parikh H."/>
            <person name="Huang B."/>
            <person name="Lee V."/>
            <person name="Espinosa-Alvarez O."/>
            <person name="Ortiz P.A."/>
            <person name="Costa-Martins A.G."/>
            <person name="Teixeira M.M."/>
            <person name="Buck G.A."/>
        </authorList>
    </citation>
    <scope>NUCLEOTIDE SEQUENCE [LARGE SCALE GENOMIC DNA]</scope>
    <source>
        <strain evidence="2 3">AM80</strain>
    </source>
</reference>
<keyword evidence="1" id="KW-0732">Signal</keyword>
<protein>
    <recommendedName>
        <fullName evidence="4">Secreted protein</fullName>
    </recommendedName>
</protein>
<sequence length="141" mass="15580">MPTTFVFAFLFVCFLVRAAFPHAQASFAEAKRQACARRRRRQGEQCSQYRPWELPGVGGAVRGVGARSNGATVWPPTGPPSHPTLFPALVSTPRLDAEKRKSNVACGMPFVEDVRVFASDWVTLTIQQRRKAPLCVVELPP</sequence>
<gene>
    <name evidence="2" type="ORF">TraAM80_08972</name>
</gene>
<feature type="signal peptide" evidence="1">
    <location>
        <begin position="1"/>
        <end position="18"/>
    </location>
</feature>
<dbReference type="AlphaFoldDB" id="A0A3R7JX00"/>
<dbReference type="Proteomes" id="UP000283634">
    <property type="component" value="Unassembled WGS sequence"/>
</dbReference>
<feature type="chain" id="PRO_5018535416" description="Secreted protein" evidence="1">
    <location>
        <begin position="19"/>
        <end position="141"/>
    </location>
</feature>
<evidence type="ECO:0000313" key="2">
    <source>
        <dbReference type="EMBL" id="RNE98167.1"/>
    </source>
</evidence>
<comment type="caution">
    <text evidence="2">The sequence shown here is derived from an EMBL/GenBank/DDBJ whole genome shotgun (WGS) entry which is preliminary data.</text>
</comment>
<keyword evidence="3" id="KW-1185">Reference proteome</keyword>
<evidence type="ECO:0008006" key="4">
    <source>
        <dbReference type="Google" id="ProtNLM"/>
    </source>
</evidence>